<proteinExistence type="predicted"/>
<keyword evidence="11" id="KW-0675">Receptor</keyword>
<feature type="chain" id="PRO_5045095444" evidence="8">
    <location>
        <begin position="18"/>
        <end position="991"/>
    </location>
</feature>
<dbReference type="Gene3D" id="2.40.170.20">
    <property type="entry name" value="TonB-dependent receptor, beta-barrel domain"/>
    <property type="match status" value="1"/>
</dbReference>
<dbReference type="InterPro" id="IPR012910">
    <property type="entry name" value="Plug_dom"/>
</dbReference>
<keyword evidence="2" id="KW-0813">Transport</keyword>
<feature type="signal peptide" evidence="8">
    <location>
        <begin position="1"/>
        <end position="17"/>
    </location>
</feature>
<evidence type="ECO:0000256" key="8">
    <source>
        <dbReference type="SAM" id="SignalP"/>
    </source>
</evidence>
<dbReference type="InterPro" id="IPR057601">
    <property type="entry name" value="Oar-like_b-barrel"/>
</dbReference>
<evidence type="ECO:0000259" key="9">
    <source>
        <dbReference type="Pfam" id="PF07715"/>
    </source>
</evidence>
<dbReference type="InterPro" id="IPR039426">
    <property type="entry name" value="TonB-dep_rcpt-like"/>
</dbReference>
<evidence type="ECO:0000256" key="1">
    <source>
        <dbReference type="ARBA" id="ARBA00004571"/>
    </source>
</evidence>
<evidence type="ECO:0000256" key="5">
    <source>
        <dbReference type="ARBA" id="ARBA00023136"/>
    </source>
</evidence>
<dbReference type="InterPro" id="IPR013784">
    <property type="entry name" value="Carb-bd-like_fold"/>
</dbReference>
<reference evidence="11 12" key="1">
    <citation type="submission" date="2023-04" db="EMBL/GenBank/DDBJ databases">
        <title>Lysobacter sp. strain UC isolated from soil sample.</title>
        <authorList>
            <person name="Choksket S."/>
            <person name="Harshvardhan F."/>
            <person name="Rana R."/>
            <person name="Patil P.B."/>
            <person name="Korpole S."/>
        </authorList>
    </citation>
    <scope>NUCLEOTIDE SEQUENCE [LARGE SCALE GENOMIC DNA]</scope>
    <source>
        <strain evidence="11 12">UC</strain>
    </source>
</reference>
<keyword evidence="8" id="KW-0732">Signal</keyword>
<evidence type="ECO:0000256" key="4">
    <source>
        <dbReference type="ARBA" id="ARBA00022692"/>
    </source>
</evidence>
<feature type="domain" description="TonB-dependent transporter Oar-like beta-barrel" evidence="10">
    <location>
        <begin position="556"/>
        <end position="867"/>
    </location>
</feature>
<dbReference type="InterPro" id="IPR037066">
    <property type="entry name" value="Plug_dom_sf"/>
</dbReference>
<feature type="region of interest" description="Disordered" evidence="7">
    <location>
        <begin position="796"/>
        <end position="815"/>
    </location>
</feature>
<evidence type="ECO:0000256" key="3">
    <source>
        <dbReference type="ARBA" id="ARBA00022452"/>
    </source>
</evidence>
<evidence type="ECO:0000259" key="10">
    <source>
        <dbReference type="Pfam" id="PF25183"/>
    </source>
</evidence>
<dbReference type="Gene3D" id="2.170.130.10">
    <property type="entry name" value="TonB-dependent receptor, plug domain"/>
    <property type="match status" value="1"/>
</dbReference>
<dbReference type="EMBL" id="JARUHG010000001">
    <property type="protein sequence ID" value="MDR0181425.1"/>
    <property type="molecule type" value="Genomic_DNA"/>
</dbReference>
<dbReference type="Pfam" id="PF07715">
    <property type="entry name" value="Plug"/>
    <property type="match status" value="1"/>
</dbReference>
<dbReference type="InterPro" id="IPR036942">
    <property type="entry name" value="Beta-barrel_TonB_sf"/>
</dbReference>
<comment type="subcellular location">
    <subcellularLocation>
        <location evidence="1">Cell outer membrane</location>
        <topology evidence="1">Multi-pass membrane protein</topology>
    </subcellularLocation>
</comment>
<dbReference type="PANTHER" id="PTHR30069:SF46">
    <property type="entry name" value="OAR PROTEIN"/>
    <property type="match status" value="1"/>
</dbReference>
<dbReference type="SUPFAM" id="SSF56935">
    <property type="entry name" value="Porins"/>
    <property type="match status" value="1"/>
</dbReference>
<keyword evidence="3" id="KW-1134">Transmembrane beta strand</keyword>
<feature type="domain" description="TonB-dependent receptor plug" evidence="9">
    <location>
        <begin position="123"/>
        <end position="218"/>
    </location>
</feature>
<keyword evidence="12" id="KW-1185">Reference proteome</keyword>
<sequence length="991" mass="109137">MALGACIASMVPMVASAQQVNGAVVGRASQGDQITITNVATGLTRTTTADDRGNYRISQLPIGNYRLQAMRDGQPLGSPIDFTVSVGSATTVNLSGEGTVDLAAVQVVGSRIVPMVDVTSTETALTLTAAEVDRLPVDRDLASVALLAPGVTKGEASFGGISFGGSSVAENAFYINGLNVTDFYNRNGFSEAPFSFYKEFQVKTGGYSVEFGRTTGGVINTVARSGTNEFEAGAELVFEPRAWQSSAKDRYFNGERYLTFSQDDYSDTKLDVWASGPIVKDRLFFFALYEARDYEPTNTDDEGTQITKNQSDDGFWGGTLDWYITDNNILSLMAFSDKNSNVGNVYGYEYDTDTILPQQNTIFSDTGGDNWALTWASNFTPNLSMKLMYGENNRESFTRSQLDLECNRVQKVSAIPNPPGNVQLGCSTNSTVFNRQDEREQARADFEWAVGDHLLRFGVDHEVNTSVHDQYYAGPGAIFYNVYAGSPGSAIPNPPGGVVPPGYSGYVRARRNEVSGTFESTNTAFYLEDNWSITDTFLLNIGIRNEAFDNKDGDGNTYIKMDDMWAPRLGFAWDLKGDATTKVFGNIGRYFLPVANVISIKQAGGLLDERTYYAFDGWEVRERNGVQYAVPRLGPQIGGVDVSQGDGTVGDLRSEVDRDLDSVYQDEAILGFQQMIDERWSWGVRGIYRRLHNAIDDMEISATSQCGGDGYIGWVMANPGEQVTVWGDTNCDGTADGWVTVDTSREGWALYDDDGNYLGQRGWVKPKRTYKALEFQLDRAWDEKWTMNASYTWSKSEGNAEGPVNSDTNFADTGRTENFDDPWVNLGGNGPLANNREHQFKLRGTYAFNENWQVGATLDASSGGPITGFGTGNPYDAQKYHSYFICVAACDSAQPVYEASPRGGYGEMPWTYDVGASVTYLQSFGRSNLRVKFAVFNLLNQQRTVRVDQELQPSVGMREDDPTQPLLNEFFGVGYGFQQPRYAQLTVTVDF</sequence>
<protein>
    <submittedName>
        <fullName evidence="11">TonB-dependent receptor</fullName>
    </submittedName>
</protein>
<evidence type="ECO:0000313" key="11">
    <source>
        <dbReference type="EMBL" id="MDR0181425.1"/>
    </source>
</evidence>
<comment type="caution">
    <text evidence="11">The sequence shown here is derived from an EMBL/GenBank/DDBJ whole genome shotgun (WGS) entry which is preliminary data.</text>
</comment>
<evidence type="ECO:0000313" key="12">
    <source>
        <dbReference type="Proteomes" id="UP001233535"/>
    </source>
</evidence>
<evidence type="ECO:0000256" key="7">
    <source>
        <dbReference type="SAM" id="MobiDB-lite"/>
    </source>
</evidence>
<dbReference type="Proteomes" id="UP001233535">
    <property type="component" value="Unassembled WGS sequence"/>
</dbReference>
<dbReference type="Gene3D" id="2.60.40.1120">
    <property type="entry name" value="Carboxypeptidase-like, regulatory domain"/>
    <property type="match status" value="1"/>
</dbReference>
<keyword evidence="6" id="KW-0998">Cell outer membrane</keyword>
<keyword evidence="5" id="KW-0472">Membrane</keyword>
<organism evidence="11 12">
    <name type="scientific">Lysobacter arvi</name>
    <dbReference type="NCBI Taxonomy" id="3038776"/>
    <lineage>
        <taxon>Bacteria</taxon>
        <taxon>Pseudomonadati</taxon>
        <taxon>Pseudomonadota</taxon>
        <taxon>Gammaproteobacteria</taxon>
        <taxon>Lysobacterales</taxon>
        <taxon>Lysobacteraceae</taxon>
        <taxon>Lysobacter</taxon>
    </lineage>
</organism>
<dbReference type="Pfam" id="PF13620">
    <property type="entry name" value="CarboxypepD_reg"/>
    <property type="match status" value="1"/>
</dbReference>
<dbReference type="SUPFAM" id="SSF49452">
    <property type="entry name" value="Starch-binding domain-like"/>
    <property type="match status" value="1"/>
</dbReference>
<accession>A0ABU1C8H4</accession>
<keyword evidence="4" id="KW-0812">Transmembrane</keyword>
<evidence type="ECO:0000256" key="2">
    <source>
        <dbReference type="ARBA" id="ARBA00022448"/>
    </source>
</evidence>
<feature type="domain" description="TonB-dependent transporter Oar-like beta-barrel" evidence="10">
    <location>
        <begin position="307"/>
        <end position="549"/>
    </location>
</feature>
<dbReference type="PANTHER" id="PTHR30069">
    <property type="entry name" value="TONB-DEPENDENT OUTER MEMBRANE RECEPTOR"/>
    <property type="match status" value="1"/>
</dbReference>
<gene>
    <name evidence="11" type="ORF">P8609_00375</name>
</gene>
<dbReference type="Pfam" id="PF25183">
    <property type="entry name" value="OMP_b-brl_4"/>
    <property type="match status" value="2"/>
</dbReference>
<evidence type="ECO:0000256" key="6">
    <source>
        <dbReference type="ARBA" id="ARBA00023237"/>
    </source>
</evidence>
<name>A0ABU1C8H4_9GAMM</name>